<gene>
    <name evidence="10" type="primary">ABCB2_48</name>
    <name evidence="10" type="ORF">FOZ62_032352</name>
</gene>
<evidence type="ECO:0000256" key="5">
    <source>
        <dbReference type="ARBA" id="ARBA00022989"/>
    </source>
</evidence>
<evidence type="ECO:0000256" key="1">
    <source>
        <dbReference type="ARBA" id="ARBA00004141"/>
    </source>
</evidence>
<keyword evidence="5 8" id="KW-1133">Transmembrane helix</keyword>
<protein>
    <submittedName>
        <fullName evidence="10">(ABC) transporter</fullName>
    </submittedName>
</protein>
<dbReference type="InterPro" id="IPR036640">
    <property type="entry name" value="ABC1_TM_sf"/>
</dbReference>
<dbReference type="InterPro" id="IPR039421">
    <property type="entry name" value="Type_1_exporter"/>
</dbReference>
<evidence type="ECO:0000256" key="4">
    <source>
        <dbReference type="ARBA" id="ARBA00022737"/>
    </source>
</evidence>
<keyword evidence="2" id="KW-0813">Transport</keyword>
<name>A0A7J6SSF1_PEROL</name>
<dbReference type="Gene3D" id="3.60.10.10">
    <property type="entry name" value="Endonuclease/exonuclease/phosphatase"/>
    <property type="match status" value="1"/>
</dbReference>
<dbReference type="InterPro" id="IPR036691">
    <property type="entry name" value="Endo/exonu/phosph_ase_sf"/>
</dbReference>
<keyword evidence="4" id="KW-0677">Repeat</keyword>
<accession>A0A7J6SSF1</accession>
<dbReference type="PANTHER" id="PTHR43394">
    <property type="entry name" value="ATP-DEPENDENT PERMEASE MDL1, MITOCHONDRIAL"/>
    <property type="match status" value="1"/>
</dbReference>
<dbReference type="SUPFAM" id="SSF56219">
    <property type="entry name" value="DNase I-like"/>
    <property type="match status" value="1"/>
</dbReference>
<evidence type="ECO:0000256" key="2">
    <source>
        <dbReference type="ARBA" id="ARBA00022448"/>
    </source>
</evidence>
<keyword evidence="3 8" id="KW-0812">Transmembrane</keyword>
<feature type="transmembrane region" description="Helical" evidence="8">
    <location>
        <begin position="321"/>
        <end position="346"/>
    </location>
</feature>
<evidence type="ECO:0000313" key="11">
    <source>
        <dbReference type="Proteomes" id="UP000574390"/>
    </source>
</evidence>
<evidence type="ECO:0000256" key="7">
    <source>
        <dbReference type="SAM" id="MobiDB-lite"/>
    </source>
</evidence>
<reference evidence="10 11" key="1">
    <citation type="submission" date="2020-04" db="EMBL/GenBank/DDBJ databases">
        <title>Perkinsus olseni comparative genomics.</title>
        <authorList>
            <person name="Bogema D.R."/>
        </authorList>
    </citation>
    <scope>NUCLEOTIDE SEQUENCE [LARGE SCALE GENOMIC DNA]</scope>
    <source>
        <strain evidence="10">ATCC PRA-205</strain>
    </source>
</reference>
<dbReference type="GO" id="GO:0005743">
    <property type="term" value="C:mitochondrial inner membrane"/>
    <property type="evidence" value="ECO:0007669"/>
    <property type="project" value="TreeGrafter"/>
</dbReference>
<evidence type="ECO:0000256" key="8">
    <source>
        <dbReference type="SAM" id="Phobius"/>
    </source>
</evidence>
<dbReference type="GO" id="GO:0005524">
    <property type="term" value="F:ATP binding"/>
    <property type="evidence" value="ECO:0007669"/>
    <property type="project" value="InterPro"/>
</dbReference>
<organism evidence="10 11">
    <name type="scientific">Perkinsus olseni</name>
    <name type="common">Perkinsus atlanticus</name>
    <dbReference type="NCBI Taxonomy" id="32597"/>
    <lineage>
        <taxon>Eukaryota</taxon>
        <taxon>Sar</taxon>
        <taxon>Alveolata</taxon>
        <taxon>Perkinsozoa</taxon>
        <taxon>Perkinsea</taxon>
        <taxon>Perkinsida</taxon>
        <taxon>Perkinsidae</taxon>
        <taxon>Perkinsus</taxon>
    </lineage>
</organism>
<feature type="domain" description="ABC transmembrane type-1" evidence="9">
    <location>
        <begin position="278"/>
        <end position="373"/>
    </location>
</feature>
<evidence type="ECO:0000256" key="6">
    <source>
        <dbReference type="ARBA" id="ARBA00023136"/>
    </source>
</evidence>
<feature type="non-terminal residue" evidence="10">
    <location>
        <position position="1"/>
    </location>
</feature>
<evidence type="ECO:0000256" key="3">
    <source>
        <dbReference type="ARBA" id="ARBA00022692"/>
    </source>
</evidence>
<dbReference type="SUPFAM" id="SSF90123">
    <property type="entry name" value="ABC transporter transmembrane region"/>
    <property type="match status" value="1"/>
</dbReference>
<keyword evidence="6 8" id="KW-0472">Membrane</keyword>
<evidence type="ECO:0000259" key="9">
    <source>
        <dbReference type="PROSITE" id="PS50929"/>
    </source>
</evidence>
<dbReference type="Proteomes" id="UP000574390">
    <property type="component" value="Unassembled WGS sequence"/>
</dbReference>
<dbReference type="GO" id="GO:0090374">
    <property type="term" value="P:oligopeptide export from mitochondrion"/>
    <property type="evidence" value="ECO:0007669"/>
    <property type="project" value="TreeGrafter"/>
</dbReference>
<dbReference type="PANTHER" id="PTHR43394:SF11">
    <property type="entry name" value="ATP-BINDING CASSETTE TRANSPORTER"/>
    <property type="match status" value="1"/>
</dbReference>
<dbReference type="GO" id="GO:0015421">
    <property type="term" value="F:ABC-type oligopeptide transporter activity"/>
    <property type="evidence" value="ECO:0007669"/>
    <property type="project" value="TreeGrafter"/>
</dbReference>
<dbReference type="Pfam" id="PF00664">
    <property type="entry name" value="ABC_membrane"/>
    <property type="match status" value="1"/>
</dbReference>
<comment type="subcellular location">
    <subcellularLocation>
        <location evidence="1">Membrane</location>
        <topology evidence="1">Multi-pass membrane protein</topology>
    </subcellularLocation>
</comment>
<feature type="non-terminal residue" evidence="10">
    <location>
        <position position="373"/>
    </location>
</feature>
<dbReference type="Gene3D" id="1.20.1560.10">
    <property type="entry name" value="ABC transporter type 1, transmembrane domain"/>
    <property type="match status" value="1"/>
</dbReference>
<feature type="region of interest" description="Disordered" evidence="7">
    <location>
        <begin position="37"/>
        <end position="94"/>
    </location>
</feature>
<dbReference type="EMBL" id="JABANM010012514">
    <property type="protein sequence ID" value="KAF4735858.1"/>
    <property type="molecule type" value="Genomic_DNA"/>
</dbReference>
<evidence type="ECO:0000313" key="10">
    <source>
        <dbReference type="EMBL" id="KAF4735858.1"/>
    </source>
</evidence>
<dbReference type="InterPro" id="IPR011527">
    <property type="entry name" value="ABC1_TM_dom"/>
</dbReference>
<dbReference type="AlphaFoldDB" id="A0A7J6SSF1"/>
<feature type="compositionally biased region" description="Polar residues" evidence="7">
    <location>
        <begin position="48"/>
        <end position="61"/>
    </location>
</feature>
<proteinExistence type="predicted"/>
<comment type="caution">
    <text evidence="10">The sequence shown here is derived from an EMBL/GenBank/DDBJ whole genome shotgun (WGS) entry which is preliminary data.</text>
</comment>
<dbReference type="PROSITE" id="PS50929">
    <property type="entry name" value="ABC_TM1F"/>
    <property type="match status" value="1"/>
</dbReference>
<sequence>KAGEVAARVRQGQIDELVDFIKKCTSEESINAASVVNNEDKVVRPKSLGSSADSTTDSYGSPSGDVNRAPSQEVIGRPSGSLDEGDSATRAHSPTRKYPIVLVGDFNCNSRTGPHDGVDDSDEFKLITSKLRQVGVTHDVLFEELGEHPVTYASADFDVTTRSSAGALEYTGGFVPSETALTDPVDWSGHGEQTNQSLDYIFYFPPTVGDTTSHASVNVKSAQVNSFHLTQRRGERSYSLSQPTNDPLQEFAFTQLSDHYGVEVELSLSPKEERGPGFATLCALAHGTALPLFAFVFGDSINDLAQPGSDIVQAVSRQCLYMVYIGIAVWVLSCAWHSIFTATASLQATRLKIRYFEAVLCQDIAWFDKISPA</sequence>